<evidence type="ECO:0000313" key="1">
    <source>
        <dbReference type="EMBL" id="KAG0560339.1"/>
    </source>
</evidence>
<evidence type="ECO:0000313" key="2">
    <source>
        <dbReference type="Proteomes" id="UP000822688"/>
    </source>
</evidence>
<sequence length="120" mass="14093">MLSIFSELKYSKLLPLSRPRSALSTFPRIYSHLPEIQTSEEITDRRHGQLKISYHKLELQIEYQGFQKGLSDGRLDRIKISQSLLPPQHRVDLRRSAMQDIVDKRTREKTRSLNFTRCAP</sequence>
<accession>A0A8T0GPY2</accession>
<dbReference type="Proteomes" id="UP000822688">
    <property type="component" value="Chromosome 10"/>
</dbReference>
<comment type="caution">
    <text evidence="1">The sequence shown here is derived from an EMBL/GenBank/DDBJ whole genome shotgun (WGS) entry which is preliminary data.</text>
</comment>
<proteinExistence type="predicted"/>
<organism evidence="1 2">
    <name type="scientific">Ceratodon purpureus</name>
    <name type="common">Fire moss</name>
    <name type="synonym">Dicranum purpureum</name>
    <dbReference type="NCBI Taxonomy" id="3225"/>
    <lineage>
        <taxon>Eukaryota</taxon>
        <taxon>Viridiplantae</taxon>
        <taxon>Streptophyta</taxon>
        <taxon>Embryophyta</taxon>
        <taxon>Bryophyta</taxon>
        <taxon>Bryophytina</taxon>
        <taxon>Bryopsida</taxon>
        <taxon>Dicranidae</taxon>
        <taxon>Pseudoditrichales</taxon>
        <taxon>Ditrichaceae</taxon>
        <taxon>Ceratodon</taxon>
    </lineage>
</organism>
<name>A0A8T0GPY2_CERPU</name>
<reference evidence="1" key="1">
    <citation type="submission" date="2020-06" db="EMBL/GenBank/DDBJ databases">
        <title>WGS assembly of Ceratodon purpureus strain R40.</title>
        <authorList>
            <person name="Carey S.B."/>
            <person name="Jenkins J."/>
            <person name="Shu S."/>
            <person name="Lovell J.T."/>
            <person name="Sreedasyam A."/>
            <person name="Maumus F."/>
            <person name="Tiley G.P."/>
            <person name="Fernandez-Pozo N."/>
            <person name="Barry K."/>
            <person name="Chen C."/>
            <person name="Wang M."/>
            <person name="Lipzen A."/>
            <person name="Daum C."/>
            <person name="Saski C.A."/>
            <person name="Payton A.C."/>
            <person name="Mcbreen J.C."/>
            <person name="Conrad R.E."/>
            <person name="Kollar L.M."/>
            <person name="Olsson S."/>
            <person name="Huttunen S."/>
            <person name="Landis J.B."/>
            <person name="Wickett N.J."/>
            <person name="Johnson M.G."/>
            <person name="Rensing S.A."/>
            <person name="Grimwood J."/>
            <person name="Schmutz J."/>
            <person name="Mcdaniel S.F."/>
        </authorList>
    </citation>
    <scope>NUCLEOTIDE SEQUENCE</scope>
    <source>
        <strain evidence="1">R40</strain>
    </source>
</reference>
<gene>
    <name evidence="1" type="ORF">KC19_10G172800</name>
</gene>
<keyword evidence="2" id="KW-1185">Reference proteome</keyword>
<dbReference type="AlphaFoldDB" id="A0A8T0GPY2"/>
<protein>
    <submittedName>
        <fullName evidence="1">Uncharacterized protein</fullName>
    </submittedName>
</protein>
<dbReference type="EMBL" id="CM026431">
    <property type="protein sequence ID" value="KAG0560339.1"/>
    <property type="molecule type" value="Genomic_DNA"/>
</dbReference>